<dbReference type="EMBL" id="CP003607">
    <property type="protein sequence ID" value="AFY80683.1"/>
    <property type="molecule type" value="Genomic_DNA"/>
</dbReference>
<protein>
    <submittedName>
        <fullName evidence="1">Uncharacterized protein</fullName>
    </submittedName>
</protein>
<evidence type="ECO:0000313" key="1">
    <source>
        <dbReference type="EMBL" id="AFY80683.1"/>
    </source>
</evidence>
<name>K9TE31_9CYAN</name>
<organism evidence="1 2">
    <name type="scientific">Oscillatoria acuminata PCC 6304</name>
    <dbReference type="NCBI Taxonomy" id="56110"/>
    <lineage>
        <taxon>Bacteria</taxon>
        <taxon>Bacillati</taxon>
        <taxon>Cyanobacteriota</taxon>
        <taxon>Cyanophyceae</taxon>
        <taxon>Oscillatoriophycideae</taxon>
        <taxon>Oscillatoriales</taxon>
        <taxon>Oscillatoriaceae</taxon>
        <taxon>Oscillatoria</taxon>
    </lineage>
</organism>
<dbReference type="HOGENOM" id="CLU_3202811_0_0_3"/>
<dbReference type="InParanoid" id="K9TE31"/>
<dbReference type="KEGG" id="oac:Oscil6304_0952"/>
<keyword evidence="2" id="KW-1185">Reference proteome</keyword>
<dbReference type="AlphaFoldDB" id="K9TE31"/>
<dbReference type="Proteomes" id="UP000010367">
    <property type="component" value="Chromosome"/>
</dbReference>
<accession>K9TE31</accession>
<gene>
    <name evidence="1" type="ORF">Oscil6304_0952</name>
</gene>
<reference evidence="1 2" key="1">
    <citation type="submission" date="2012-06" db="EMBL/GenBank/DDBJ databases">
        <title>Finished chromosome of genome of Oscillatoria acuminata PCC 6304.</title>
        <authorList>
            <consortium name="US DOE Joint Genome Institute"/>
            <person name="Gugger M."/>
            <person name="Coursin T."/>
            <person name="Rippka R."/>
            <person name="Tandeau De Marsac N."/>
            <person name="Huntemann M."/>
            <person name="Wei C.-L."/>
            <person name="Han J."/>
            <person name="Detter J.C."/>
            <person name="Han C."/>
            <person name="Tapia R."/>
            <person name="Davenport K."/>
            <person name="Daligault H."/>
            <person name="Erkkila T."/>
            <person name="Gu W."/>
            <person name="Munk A.C.C."/>
            <person name="Teshima H."/>
            <person name="Xu Y."/>
            <person name="Chain P."/>
            <person name="Chen A."/>
            <person name="Krypides N."/>
            <person name="Mavromatis K."/>
            <person name="Markowitz V."/>
            <person name="Szeto E."/>
            <person name="Ivanova N."/>
            <person name="Mikhailova N."/>
            <person name="Ovchinnikova G."/>
            <person name="Pagani I."/>
            <person name="Pati A."/>
            <person name="Goodwin L."/>
            <person name="Peters L."/>
            <person name="Pitluck S."/>
            <person name="Woyke T."/>
            <person name="Kerfeld C."/>
        </authorList>
    </citation>
    <scope>NUCLEOTIDE SEQUENCE [LARGE SCALE GENOMIC DNA]</scope>
    <source>
        <strain evidence="1 2">PCC 6304</strain>
    </source>
</reference>
<sequence length="45" mass="5055">MDYPRQCRGAMLAPLGPAHCAPTDTFLLVERLDDLYFAIPLEVSF</sequence>
<evidence type="ECO:0000313" key="2">
    <source>
        <dbReference type="Proteomes" id="UP000010367"/>
    </source>
</evidence>
<proteinExistence type="predicted"/>